<keyword evidence="3" id="KW-1185">Reference proteome</keyword>
<dbReference type="PaxDb" id="3218-PP1S273_7V6.1"/>
<gene>
    <name evidence="1" type="ORF">PHYPA_005750</name>
</gene>
<organism evidence="1">
    <name type="scientific">Physcomitrium patens</name>
    <name type="common">Spreading-leaved earth moss</name>
    <name type="synonym">Physcomitrella patens</name>
    <dbReference type="NCBI Taxonomy" id="3218"/>
    <lineage>
        <taxon>Eukaryota</taxon>
        <taxon>Viridiplantae</taxon>
        <taxon>Streptophyta</taxon>
        <taxon>Embryophyta</taxon>
        <taxon>Bryophyta</taxon>
        <taxon>Bryophytina</taxon>
        <taxon>Bryopsida</taxon>
        <taxon>Funariidae</taxon>
        <taxon>Funariales</taxon>
        <taxon>Funariaceae</taxon>
        <taxon>Physcomitrium</taxon>
    </lineage>
</organism>
<dbReference type="Gramene" id="Pp3c4_4150V3.1">
    <property type="protein sequence ID" value="PAC:32921182.CDS.1"/>
    <property type="gene ID" value="Pp3c4_4150"/>
</dbReference>
<reference evidence="2" key="3">
    <citation type="submission" date="2020-12" db="UniProtKB">
        <authorList>
            <consortium name="EnsemblPlants"/>
        </authorList>
    </citation>
    <scope>IDENTIFICATION</scope>
</reference>
<protein>
    <submittedName>
        <fullName evidence="1 2">Uncharacterized protein</fullName>
    </submittedName>
</protein>
<dbReference type="EMBL" id="ABEU02000004">
    <property type="protein sequence ID" value="PNR54857.1"/>
    <property type="molecule type" value="Genomic_DNA"/>
</dbReference>
<evidence type="ECO:0000313" key="1">
    <source>
        <dbReference type="EMBL" id="PNR54857.1"/>
    </source>
</evidence>
<dbReference type="Proteomes" id="UP000006727">
    <property type="component" value="Chromosome 4"/>
</dbReference>
<sequence length="59" mass="6209">MTNDSLFVGSSSITFSKLGGVSGTSGAALIVNYRLQFSIYSSAVVLGRVRRFLQCCGAD</sequence>
<name>A0A2K1KM58_PHYPA</name>
<accession>A0A2K1KM58</accession>
<dbReference type="AlphaFoldDB" id="A0A2K1KM58"/>
<dbReference type="Gramene" id="Pp3c4_4150V3.2">
    <property type="protein sequence ID" value="PAC:32921183.CDS.1"/>
    <property type="gene ID" value="Pp3c4_4150"/>
</dbReference>
<reference evidence="1 3" key="1">
    <citation type="journal article" date="2008" name="Science">
        <title>The Physcomitrella genome reveals evolutionary insights into the conquest of land by plants.</title>
        <authorList>
            <person name="Rensing S."/>
            <person name="Lang D."/>
            <person name="Zimmer A."/>
            <person name="Terry A."/>
            <person name="Salamov A."/>
            <person name="Shapiro H."/>
            <person name="Nishiyama T."/>
            <person name="Perroud P.-F."/>
            <person name="Lindquist E."/>
            <person name="Kamisugi Y."/>
            <person name="Tanahashi T."/>
            <person name="Sakakibara K."/>
            <person name="Fujita T."/>
            <person name="Oishi K."/>
            <person name="Shin-I T."/>
            <person name="Kuroki Y."/>
            <person name="Toyoda A."/>
            <person name="Suzuki Y."/>
            <person name="Hashimoto A."/>
            <person name="Yamaguchi K."/>
            <person name="Sugano A."/>
            <person name="Kohara Y."/>
            <person name="Fujiyama A."/>
            <person name="Anterola A."/>
            <person name="Aoki S."/>
            <person name="Ashton N."/>
            <person name="Barbazuk W.B."/>
            <person name="Barker E."/>
            <person name="Bennetzen J."/>
            <person name="Bezanilla M."/>
            <person name="Blankenship R."/>
            <person name="Cho S.H."/>
            <person name="Dutcher S."/>
            <person name="Estelle M."/>
            <person name="Fawcett J.A."/>
            <person name="Gundlach H."/>
            <person name="Hanada K."/>
            <person name="Heyl A."/>
            <person name="Hicks K.A."/>
            <person name="Hugh J."/>
            <person name="Lohr M."/>
            <person name="Mayer K."/>
            <person name="Melkozernov A."/>
            <person name="Murata T."/>
            <person name="Nelson D."/>
            <person name="Pils B."/>
            <person name="Prigge M."/>
            <person name="Reiss B."/>
            <person name="Renner T."/>
            <person name="Rombauts S."/>
            <person name="Rushton P."/>
            <person name="Sanderfoot A."/>
            <person name="Schween G."/>
            <person name="Shiu S.-H."/>
            <person name="Stueber K."/>
            <person name="Theodoulou F.L."/>
            <person name="Tu H."/>
            <person name="Van de Peer Y."/>
            <person name="Verrier P.J."/>
            <person name="Waters E."/>
            <person name="Wood A."/>
            <person name="Yang L."/>
            <person name="Cove D."/>
            <person name="Cuming A."/>
            <person name="Hasebe M."/>
            <person name="Lucas S."/>
            <person name="Mishler D.B."/>
            <person name="Reski R."/>
            <person name="Grigoriev I."/>
            <person name="Quatrano R.S."/>
            <person name="Boore J.L."/>
        </authorList>
    </citation>
    <scope>NUCLEOTIDE SEQUENCE [LARGE SCALE GENOMIC DNA]</scope>
    <source>
        <strain evidence="2 3">cv. Gransden 2004</strain>
    </source>
</reference>
<evidence type="ECO:0000313" key="2">
    <source>
        <dbReference type="EnsemblPlants" id="PAC:32921182.CDS.1"/>
    </source>
</evidence>
<reference evidence="1 3" key="2">
    <citation type="journal article" date="2018" name="Plant J.">
        <title>The Physcomitrella patens chromosome-scale assembly reveals moss genome structure and evolution.</title>
        <authorList>
            <person name="Lang D."/>
            <person name="Ullrich K.K."/>
            <person name="Murat F."/>
            <person name="Fuchs J."/>
            <person name="Jenkins J."/>
            <person name="Haas F.B."/>
            <person name="Piednoel M."/>
            <person name="Gundlach H."/>
            <person name="Van Bel M."/>
            <person name="Meyberg R."/>
            <person name="Vives C."/>
            <person name="Morata J."/>
            <person name="Symeonidi A."/>
            <person name="Hiss M."/>
            <person name="Muchero W."/>
            <person name="Kamisugi Y."/>
            <person name="Saleh O."/>
            <person name="Blanc G."/>
            <person name="Decker E.L."/>
            <person name="van Gessel N."/>
            <person name="Grimwood J."/>
            <person name="Hayes R.D."/>
            <person name="Graham S.W."/>
            <person name="Gunter L.E."/>
            <person name="McDaniel S.F."/>
            <person name="Hoernstein S.N.W."/>
            <person name="Larsson A."/>
            <person name="Li F.W."/>
            <person name="Perroud P.F."/>
            <person name="Phillips J."/>
            <person name="Ranjan P."/>
            <person name="Rokshar D.S."/>
            <person name="Rothfels C.J."/>
            <person name="Schneider L."/>
            <person name="Shu S."/>
            <person name="Stevenson D.W."/>
            <person name="Thummler F."/>
            <person name="Tillich M."/>
            <person name="Villarreal Aguilar J.C."/>
            <person name="Widiez T."/>
            <person name="Wong G.K."/>
            <person name="Wymore A."/>
            <person name="Zhang Y."/>
            <person name="Zimmer A.D."/>
            <person name="Quatrano R.S."/>
            <person name="Mayer K.F.X."/>
            <person name="Goodstein D."/>
            <person name="Casacuberta J.M."/>
            <person name="Vandepoele K."/>
            <person name="Reski R."/>
            <person name="Cuming A.C."/>
            <person name="Tuskan G.A."/>
            <person name="Maumus F."/>
            <person name="Salse J."/>
            <person name="Schmutz J."/>
            <person name="Rensing S.A."/>
        </authorList>
    </citation>
    <scope>NUCLEOTIDE SEQUENCE [LARGE SCALE GENOMIC DNA]</scope>
    <source>
        <strain evidence="2 3">cv. Gransden 2004</strain>
    </source>
</reference>
<dbReference type="EnsemblPlants" id="Pp3c4_4150V3.1">
    <property type="protein sequence ID" value="PAC:32921182.CDS.1"/>
    <property type="gene ID" value="Pp3c4_4150"/>
</dbReference>
<evidence type="ECO:0000313" key="3">
    <source>
        <dbReference type="Proteomes" id="UP000006727"/>
    </source>
</evidence>
<dbReference type="InParanoid" id="A0A2K1KM58"/>
<dbReference type="EnsemblPlants" id="Pp3c4_4150V3.2">
    <property type="protein sequence ID" value="PAC:32921183.CDS.1"/>
    <property type="gene ID" value="Pp3c4_4150"/>
</dbReference>
<proteinExistence type="predicted"/>